<evidence type="ECO:0000256" key="6">
    <source>
        <dbReference type="ARBA" id="ARBA00022801"/>
    </source>
</evidence>
<feature type="region of interest" description="Disordered" evidence="9">
    <location>
        <begin position="273"/>
        <end position="322"/>
    </location>
</feature>
<dbReference type="InterPro" id="IPR000555">
    <property type="entry name" value="JAMM/MPN+_dom"/>
</dbReference>
<evidence type="ECO:0000256" key="1">
    <source>
        <dbReference type="ARBA" id="ARBA00001947"/>
    </source>
</evidence>
<evidence type="ECO:0000259" key="10">
    <source>
        <dbReference type="PROSITE" id="PS50249"/>
    </source>
</evidence>
<dbReference type="RefSeq" id="XP_064669267.1">
    <property type="nucleotide sequence ID" value="XM_064811751.1"/>
</dbReference>
<evidence type="ECO:0000313" key="11">
    <source>
        <dbReference type="EMBL" id="KAK4111697.1"/>
    </source>
</evidence>
<evidence type="ECO:0000256" key="2">
    <source>
        <dbReference type="ARBA" id="ARBA00010981"/>
    </source>
</evidence>
<keyword evidence="6" id="KW-0378">Hydrolase</keyword>
<feature type="compositionally biased region" description="Basic and acidic residues" evidence="9">
    <location>
        <begin position="214"/>
        <end position="249"/>
    </location>
</feature>
<organism evidence="11 12">
    <name type="scientific">Canariomyces notabilis</name>
    <dbReference type="NCBI Taxonomy" id="2074819"/>
    <lineage>
        <taxon>Eukaryota</taxon>
        <taxon>Fungi</taxon>
        <taxon>Dikarya</taxon>
        <taxon>Ascomycota</taxon>
        <taxon>Pezizomycotina</taxon>
        <taxon>Sordariomycetes</taxon>
        <taxon>Sordariomycetidae</taxon>
        <taxon>Sordariales</taxon>
        <taxon>Chaetomiaceae</taxon>
        <taxon>Canariomyces</taxon>
    </lineage>
</organism>
<dbReference type="GO" id="GO:0070536">
    <property type="term" value="P:protein K63-linked deubiquitination"/>
    <property type="evidence" value="ECO:0007669"/>
    <property type="project" value="InterPro"/>
</dbReference>
<dbReference type="Gene3D" id="1.20.58.80">
    <property type="entry name" value="Phosphotransferase system, lactose/cellobiose-type IIA subunit"/>
    <property type="match status" value="1"/>
</dbReference>
<comment type="cofactor">
    <cofactor evidence="1">
        <name>Zn(2+)</name>
        <dbReference type="ChEBI" id="CHEBI:29105"/>
    </cofactor>
</comment>
<proteinExistence type="inferred from homology"/>
<keyword evidence="8" id="KW-0482">Metalloprotease</keyword>
<name>A0AAN6YQW1_9PEZI</name>
<keyword evidence="12" id="KW-1185">Reference proteome</keyword>
<evidence type="ECO:0000256" key="7">
    <source>
        <dbReference type="ARBA" id="ARBA00022833"/>
    </source>
</evidence>
<protein>
    <submittedName>
        <fullName evidence="11">Mov34-domain-containing protein</fullName>
    </submittedName>
</protein>
<dbReference type="Pfam" id="PF01398">
    <property type="entry name" value="JAB"/>
    <property type="match status" value="1"/>
</dbReference>
<feature type="region of interest" description="Disordered" evidence="9">
    <location>
        <begin position="183"/>
        <end position="251"/>
    </location>
</feature>
<feature type="domain" description="MPN" evidence="10">
    <location>
        <begin position="364"/>
        <end position="492"/>
    </location>
</feature>
<keyword evidence="4" id="KW-0479">Metal-binding</keyword>
<dbReference type="SUPFAM" id="SSF102712">
    <property type="entry name" value="JAB1/MPN domain"/>
    <property type="match status" value="1"/>
</dbReference>
<dbReference type="PROSITE" id="PS50249">
    <property type="entry name" value="MPN"/>
    <property type="match status" value="1"/>
</dbReference>
<dbReference type="Gene3D" id="3.40.140.10">
    <property type="entry name" value="Cytidine Deaminase, domain 2"/>
    <property type="match status" value="1"/>
</dbReference>
<dbReference type="GO" id="GO:0140492">
    <property type="term" value="F:metal-dependent deubiquitinase activity"/>
    <property type="evidence" value="ECO:0007669"/>
    <property type="project" value="InterPro"/>
</dbReference>
<dbReference type="InterPro" id="IPR037518">
    <property type="entry name" value="MPN"/>
</dbReference>
<sequence>MNSLNSLNSIEVTRPMSAKELTTIAKEFNWNPRIGFKYWVRAAETCYHEGQVYLREANFASAYMILFRYSVLVLENLPNHPEAKEPDARRSLRPHQKRIPRVIDVLERLRPEIDKTYDQWLERQTTRRDADREPLRPPSSYTKHAANDSAFSWSYGPHRNIINARDYQDLAVDLAKREMRRRTPETGLLEDDNGVQRSLDHQREPSGKPSWRFSPHDMNDDELRRQMEETRRQLDRVGDHKRDDYRSDDSVQPATYYYPSIIKASTLRYEVYEPSPSPARDESSRFQPPRPPKESFPERVKSIRPPPRPGKEPFRSSPPPRYRLDEELGPALPHKVAAEPAAKQSIDIIEPAARLENGDPLRAIFLPTGLRQKFLDIAEDNTRILGIETCGLLCGAIVSNAFVITHLVIPEQKGTPDTCETVNEAAITNFCIEKELVTIGWIHTHPTQTCFMSSRDLHTHCSNQALLPESIAIVCAPRHEPSWGIFRLTNPPGLPAVLGCQKGDVFHEHHVDNLYVEASHVVQSDEYDFQVCDLRPGHQR</sequence>
<evidence type="ECO:0000256" key="8">
    <source>
        <dbReference type="ARBA" id="ARBA00023049"/>
    </source>
</evidence>
<dbReference type="CDD" id="cd08066">
    <property type="entry name" value="MPN_AMSH_like"/>
    <property type="match status" value="1"/>
</dbReference>
<dbReference type="GO" id="GO:0005768">
    <property type="term" value="C:endosome"/>
    <property type="evidence" value="ECO:0007669"/>
    <property type="project" value="TreeGrafter"/>
</dbReference>
<accession>A0AAN6YQW1</accession>
<feature type="compositionally biased region" description="Basic and acidic residues" evidence="9">
    <location>
        <begin position="291"/>
        <end position="301"/>
    </location>
</feature>
<keyword evidence="5" id="KW-0833">Ubl conjugation pathway</keyword>
<dbReference type="SMART" id="SM00232">
    <property type="entry name" value="JAB_MPN"/>
    <property type="match status" value="1"/>
</dbReference>
<dbReference type="GO" id="GO:0061578">
    <property type="term" value="F:K63-linked deubiquitinase activity"/>
    <property type="evidence" value="ECO:0007669"/>
    <property type="project" value="InterPro"/>
</dbReference>
<comment type="caution">
    <text evidence="11">The sequence shown here is derived from an EMBL/GenBank/DDBJ whole genome shotgun (WGS) entry which is preliminary data.</text>
</comment>
<dbReference type="GO" id="GO:0016020">
    <property type="term" value="C:membrane"/>
    <property type="evidence" value="ECO:0007669"/>
    <property type="project" value="TreeGrafter"/>
</dbReference>
<dbReference type="Proteomes" id="UP001302812">
    <property type="component" value="Unassembled WGS sequence"/>
</dbReference>
<dbReference type="GO" id="GO:0006508">
    <property type="term" value="P:proteolysis"/>
    <property type="evidence" value="ECO:0007669"/>
    <property type="project" value="UniProtKB-KW"/>
</dbReference>
<dbReference type="GO" id="GO:0046872">
    <property type="term" value="F:metal ion binding"/>
    <property type="evidence" value="ECO:0007669"/>
    <property type="project" value="UniProtKB-KW"/>
</dbReference>
<dbReference type="GeneID" id="89935876"/>
<keyword evidence="3" id="KW-0645">Protease</keyword>
<gene>
    <name evidence="11" type="ORF">N656DRAFT_711562</name>
</gene>
<dbReference type="PANTHER" id="PTHR12947:SF13">
    <property type="entry name" value="FI19924P1"/>
    <property type="match status" value="1"/>
</dbReference>
<dbReference type="FunFam" id="3.40.140.10:FF:000033">
    <property type="entry name" value="AMSH-like protease sst2"/>
    <property type="match status" value="1"/>
</dbReference>
<evidence type="ECO:0000256" key="4">
    <source>
        <dbReference type="ARBA" id="ARBA00022723"/>
    </source>
</evidence>
<dbReference type="AlphaFoldDB" id="A0AAN6YQW1"/>
<evidence type="ECO:0000256" key="5">
    <source>
        <dbReference type="ARBA" id="ARBA00022786"/>
    </source>
</evidence>
<dbReference type="PANTHER" id="PTHR12947">
    <property type="entry name" value="AMSH-LIKE PROTEASE"/>
    <property type="match status" value="1"/>
</dbReference>
<comment type="similarity">
    <text evidence="2">Belongs to the peptidase M67C family.</text>
</comment>
<reference evidence="11" key="1">
    <citation type="journal article" date="2023" name="Mol. Phylogenet. Evol.">
        <title>Genome-scale phylogeny and comparative genomics of the fungal order Sordariales.</title>
        <authorList>
            <person name="Hensen N."/>
            <person name="Bonometti L."/>
            <person name="Westerberg I."/>
            <person name="Brannstrom I.O."/>
            <person name="Guillou S."/>
            <person name="Cros-Aarteil S."/>
            <person name="Calhoun S."/>
            <person name="Haridas S."/>
            <person name="Kuo A."/>
            <person name="Mondo S."/>
            <person name="Pangilinan J."/>
            <person name="Riley R."/>
            <person name="LaButti K."/>
            <person name="Andreopoulos B."/>
            <person name="Lipzen A."/>
            <person name="Chen C."/>
            <person name="Yan M."/>
            <person name="Daum C."/>
            <person name="Ng V."/>
            <person name="Clum A."/>
            <person name="Steindorff A."/>
            <person name="Ohm R.A."/>
            <person name="Martin F."/>
            <person name="Silar P."/>
            <person name="Natvig D.O."/>
            <person name="Lalanne C."/>
            <person name="Gautier V."/>
            <person name="Ament-Velasquez S.L."/>
            <person name="Kruys A."/>
            <person name="Hutchinson M.I."/>
            <person name="Powell A.J."/>
            <person name="Barry K."/>
            <person name="Miller A.N."/>
            <person name="Grigoriev I.V."/>
            <person name="Debuchy R."/>
            <person name="Gladieux P."/>
            <person name="Hiltunen Thoren M."/>
            <person name="Johannesson H."/>
        </authorList>
    </citation>
    <scope>NUCLEOTIDE SEQUENCE</scope>
    <source>
        <strain evidence="11">CBS 508.74</strain>
    </source>
</reference>
<keyword evidence="7" id="KW-0862">Zinc</keyword>
<feature type="region of interest" description="Disordered" evidence="9">
    <location>
        <begin position="124"/>
        <end position="143"/>
    </location>
</feature>
<evidence type="ECO:0000256" key="9">
    <source>
        <dbReference type="SAM" id="MobiDB-lite"/>
    </source>
</evidence>
<dbReference type="InterPro" id="IPR044098">
    <property type="entry name" value="STAMBP/STALP-like_MPN"/>
</dbReference>
<evidence type="ECO:0000256" key="3">
    <source>
        <dbReference type="ARBA" id="ARBA00022670"/>
    </source>
</evidence>
<evidence type="ECO:0000313" key="12">
    <source>
        <dbReference type="Proteomes" id="UP001302812"/>
    </source>
</evidence>
<reference evidence="11" key="2">
    <citation type="submission" date="2023-05" db="EMBL/GenBank/DDBJ databases">
        <authorList>
            <consortium name="Lawrence Berkeley National Laboratory"/>
            <person name="Steindorff A."/>
            <person name="Hensen N."/>
            <person name="Bonometti L."/>
            <person name="Westerberg I."/>
            <person name="Brannstrom I.O."/>
            <person name="Guillou S."/>
            <person name="Cros-Aarteil S."/>
            <person name="Calhoun S."/>
            <person name="Haridas S."/>
            <person name="Kuo A."/>
            <person name="Mondo S."/>
            <person name="Pangilinan J."/>
            <person name="Riley R."/>
            <person name="Labutti K."/>
            <person name="Andreopoulos B."/>
            <person name="Lipzen A."/>
            <person name="Chen C."/>
            <person name="Yanf M."/>
            <person name="Daum C."/>
            <person name="Ng V."/>
            <person name="Clum A."/>
            <person name="Ohm R."/>
            <person name="Martin F."/>
            <person name="Silar P."/>
            <person name="Natvig D."/>
            <person name="Lalanne C."/>
            <person name="Gautier V."/>
            <person name="Ament-Velasquez S.L."/>
            <person name="Kruys A."/>
            <person name="Hutchinson M.I."/>
            <person name="Powell A.J."/>
            <person name="Barry K."/>
            <person name="Miller A.N."/>
            <person name="Grigoriev I.V."/>
            <person name="Debuchy R."/>
            <person name="Gladieux P."/>
            <person name="Thoren M.H."/>
            <person name="Johannesson H."/>
        </authorList>
    </citation>
    <scope>NUCLEOTIDE SEQUENCE</scope>
    <source>
        <strain evidence="11">CBS 508.74</strain>
    </source>
</reference>
<dbReference type="EMBL" id="MU853345">
    <property type="protein sequence ID" value="KAK4111697.1"/>
    <property type="molecule type" value="Genomic_DNA"/>
</dbReference>
<feature type="compositionally biased region" description="Basic and acidic residues" evidence="9">
    <location>
        <begin position="124"/>
        <end position="135"/>
    </location>
</feature>